<dbReference type="AlphaFoldDB" id="A0A9D4RQI7"/>
<comment type="caution">
    <text evidence="2">The sequence shown here is derived from an EMBL/GenBank/DDBJ whole genome shotgun (WGS) entry which is preliminary data.</text>
</comment>
<evidence type="ECO:0000256" key="1">
    <source>
        <dbReference type="SAM" id="MobiDB-lite"/>
    </source>
</evidence>
<gene>
    <name evidence="2" type="ORF">DPMN_001649</name>
</gene>
<proteinExistence type="predicted"/>
<protein>
    <submittedName>
        <fullName evidence="2">Uncharacterized protein</fullName>
    </submittedName>
</protein>
<accession>A0A9D4RQI7</accession>
<evidence type="ECO:0000313" key="3">
    <source>
        <dbReference type="Proteomes" id="UP000828390"/>
    </source>
</evidence>
<dbReference type="Proteomes" id="UP000828390">
    <property type="component" value="Unassembled WGS sequence"/>
</dbReference>
<feature type="region of interest" description="Disordered" evidence="1">
    <location>
        <begin position="38"/>
        <end position="60"/>
    </location>
</feature>
<organism evidence="2 3">
    <name type="scientific">Dreissena polymorpha</name>
    <name type="common">Zebra mussel</name>
    <name type="synonym">Mytilus polymorpha</name>
    <dbReference type="NCBI Taxonomy" id="45954"/>
    <lineage>
        <taxon>Eukaryota</taxon>
        <taxon>Metazoa</taxon>
        <taxon>Spiralia</taxon>
        <taxon>Lophotrochozoa</taxon>
        <taxon>Mollusca</taxon>
        <taxon>Bivalvia</taxon>
        <taxon>Autobranchia</taxon>
        <taxon>Heteroconchia</taxon>
        <taxon>Euheterodonta</taxon>
        <taxon>Imparidentia</taxon>
        <taxon>Neoheterodontei</taxon>
        <taxon>Myida</taxon>
        <taxon>Dreissenoidea</taxon>
        <taxon>Dreissenidae</taxon>
        <taxon>Dreissena</taxon>
    </lineage>
</organism>
<keyword evidence="3" id="KW-1185">Reference proteome</keyword>
<name>A0A9D4RQI7_DREPO</name>
<reference evidence="2" key="2">
    <citation type="submission" date="2020-11" db="EMBL/GenBank/DDBJ databases">
        <authorList>
            <person name="McCartney M.A."/>
            <person name="Auch B."/>
            <person name="Kono T."/>
            <person name="Mallez S."/>
            <person name="Becker A."/>
            <person name="Gohl D.M."/>
            <person name="Silverstein K.A.T."/>
            <person name="Koren S."/>
            <person name="Bechman K.B."/>
            <person name="Herman A."/>
            <person name="Abrahante J.E."/>
            <person name="Garbe J."/>
        </authorList>
    </citation>
    <scope>NUCLEOTIDE SEQUENCE</scope>
    <source>
        <strain evidence="2">Duluth1</strain>
        <tissue evidence="2">Whole animal</tissue>
    </source>
</reference>
<sequence>MKHISLKNSITIGFKPNPIENCSRLPYLVKNPLATETKIADHGEDGPQDGKCMTPDDESQRKLESARLKTITSTRCTTTIVTRNVPTLYQNGKTTYTFKLTILGIGDSR</sequence>
<dbReference type="EMBL" id="JAIWYP010000001">
    <property type="protein sequence ID" value="KAH3877771.1"/>
    <property type="molecule type" value="Genomic_DNA"/>
</dbReference>
<evidence type="ECO:0000313" key="2">
    <source>
        <dbReference type="EMBL" id="KAH3877771.1"/>
    </source>
</evidence>
<reference evidence="2" key="1">
    <citation type="journal article" date="2019" name="bioRxiv">
        <title>The Genome of the Zebra Mussel, Dreissena polymorpha: A Resource for Invasive Species Research.</title>
        <authorList>
            <person name="McCartney M.A."/>
            <person name="Auch B."/>
            <person name="Kono T."/>
            <person name="Mallez S."/>
            <person name="Zhang Y."/>
            <person name="Obille A."/>
            <person name="Becker A."/>
            <person name="Abrahante J.E."/>
            <person name="Garbe J."/>
            <person name="Badalamenti J.P."/>
            <person name="Herman A."/>
            <person name="Mangelson H."/>
            <person name="Liachko I."/>
            <person name="Sullivan S."/>
            <person name="Sone E.D."/>
            <person name="Koren S."/>
            <person name="Silverstein K.A.T."/>
            <person name="Beckman K.B."/>
            <person name="Gohl D.M."/>
        </authorList>
    </citation>
    <scope>NUCLEOTIDE SEQUENCE</scope>
    <source>
        <strain evidence="2">Duluth1</strain>
        <tissue evidence="2">Whole animal</tissue>
    </source>
</reference>